<evidence type="ECO:0000256" key="3">
    <source>
        <dbReference type="ARBA" id="ARBA00022525"/>
    </source>
</evidence>
<dbReference type="Pfam" id="PF03488">
    <property type="entry name" value="Ins_beta"/>
    <property type="match status" value="1"/>
</dbReference>
<reference evidence="7" key="1">
    <citation type="submission" date="2023-06" db="EMBL/GenBank/DDBJ databases">
        <title>Genomic analysis of the entomopathogenic nematode Steinernema hermaphroditum.</title>
        <authorList>
            <person name="Schwarz E.M."/>
            <person name="Heppert J.K."/>
            <person name="Baniya A."/>
            <person name="Schwartz H.T."/>
            <person name="Tan C.-H."/>
            <person name="Antoshechkin I."/>
            <person name="Sternberg P.W."/>
            <person name="Goodrich-Blair H."/>
            <person name="Dillman A.R."/>
        </authorList>
    </citation>
    <scope>NUCLEOTIDE SEQUENCE</scope>
    <source>
        <strain evidence="7">PS9179</strain>
        <tissue evidence="7">Whole animal</tissue>
    </source>
</reference>
<keyword evidence="5" id="KW-1015">Disulfide bond</keyword>
<dbReference type="InterPro" id="IPR052335">
    <property type="entry name" value="Insulin-like_regulatory"/>
</dbReference>
<dbReference type="InterPro" id="IPR036438">
    <property type="entry name" value="Insulin-like_sf"/>
</dbReference>
<dbReference type="PANTHER" id="PTHR33893">
    <property type="entry name" value="INSULIN RELATED-RELATED-RELATED"/>
    <property type="match status" value="1"/>
</dbReference>
<keyword evidence="3" id="KW-0964">Secreted</keyword>
<sequence>MYISVARLSLLLLMAVVAVSARGSHHELLITNKGIQDNESPLLDLNKLDSHPIRRHHRKRSVRRCGKRFVTYVVQLCNYCTRTPDNPVDVVKACCTDSCSDEFMRQFCCNQN</sequence>
<comment type="subcellular location">
    <subcellularLocation>
        <location evidence="1">Secreted</location>
    </subcellularLocation>
</comment>
<comment type="caution">
    <text evidence="7">The sequence shown here is derived from an EMBL/GenBank/DDBJ whole genome shotgun (WGS) entry which is preliminary data.</text>
</comment>
<evidence type="ECO:0000256" key="5">
    <source>
        <dbReference type="ARBA" id="ARBA00023157"/>
    </source>
</evidence>
<evidence type="ECO:0000313" key="8">
    <source>
        <dbReference type="Proteomes" id="UP001175271"/>
    </source>
</evidence>
<organism evidence="7 8">
    <name type="scientific">Steinernema hermaphroditum</name>
    <dbReference type="NCBI Taxonomy" id="289476"/>
    <lineage>
        <taxon>Eukaryota</taxon>
        <taxon>Metazoa</taxon>
        <taxon>Ecdysozoa</taxon>
        <taxon>Nematoda</taxon>
        <taxon>Chromadorea</taxon>
        <taxon>Rhabditida</taxon>
        <taxon>Tylenchina</taxon>
        <taxon>Panagrolaimomorpha</taxon>
        <taxon>Strongyloidoidea</taxon>
        <taxon>Steinernematidae</taxon>
        <taxon>Steinernema</taxon>
    </lineage>
</organism>
<evidence type="ECO:0000256" key="4">
    <source>
        <dbReference type="ARBA" id="ARBA00022729"/>
    </source>
</evidence>
<dbReference type="EMBL" id="JAUCMV010000001">
    <property type="protein sequence ID" value="KAK0423846.1"/>
    <property type="molecule type" value="Genomic_DNA"/>
</dbReference>
<dbReference type="Gene3D" id="1.10.100.10">
    <property type="entry name" value="Insulin-like"/>
    <property type="match status" value="1"/>
</dbReference>
<dbReference type="SUPFAM" id="SSF56994">
    <property type="entry name" value="Insulin-like"/>
    <property type="match status" value="1"/>
</dbReference>
<gene>
    <name evidence="7" type="ORF">QR680_008364</name>
</gene>
<proteinExistence type="inferred from homology"/>
<feature type="signal peptide" evidence="6">
    <location>
        <begin position="1"/>
        <end position="21"/>
    </location>
</feature>
<dbReference type="Proteomes" id="UP001175271">
    <property type="component" value="Unassembled WGS sequence"/>
</dbReference>
<dbReference type="InterPro" id="IPR022353">
    <property type="entry name" value="Insulin_CS"/>
</dbReference>
<dbReference type="GO" id="GO:0005179">
    <property type="term" value="F:hormone activity"/>
    <property type="evidence" value="ECO:0007669"/>
    <property type="project" value="InterPro"/>
</dbReference>
<comment type="similarity">
    <text evidence="2">Belongs to the insulin family.</text>
</comment>
<dbReference type="InterPro" id="IPR003235">
    <property type="entry name" value="Nem_insulin-like_b-type"/>
</dbReference>
<evidence type="ECO:0000313" key="7">
    <source>
        <dbReference type="EMBL" id="KAK0423846.1"/>
    </source>
</evidence>
<feature type="chain" id="PRO_5041446658" description="Insulin-like domain-containing protein" evidence="6">
    <location>
        <begin position="22"/>
        <end position="112"/>
    </location>
</feature>
<evidence type="ECO:0000256" key="2">
    <source>
        <dbReference type="ARBA" id="ARBA00009034"/>
    </source>
</evidence>
<dbReference type="PANTHER" id="PTHR33893:SF9">
    <property type="entry name" value="INSULIN RELATED-RELATED"/>
    <property type="match status" value="1"/>
</dbReference>
<dbReference type="AlphaFoldDB" id="A0AA39IGC2"/>
<accession>A0AA39IGC2</accession>
<keyword evidence="8" id="KW-1185">Reference proteome</keyword>
<evidence type="ECO:0000256" key="1">
    <source>
        <dbReference type="ARBA" id="ARBA00004613"/>
    </source>
</evidence>
<evidence type="ECO:0000256" key="6">
    <source>
        <dbReference type="SAM" id="SignalP"/>
    </source>
</evidence>
<dbReference type="PROSITE" id="PS00262">
    <property type="entry name" value="INSULIN"/>
    <property type="match status" value="1"/>
</dbReference>
<evidence type="ECO:0008006" key="9">
    <source>
        <dbReference type="Google" id="ProtNLM"/>
    </source>
</evidence>
<name>A0AA39IGC2_9BILA</name>
<dbReference type="GO" id="GO:0005576">
    <property type="term" value="C:extracellular region"/>
    <property type="evidence" value="ECO:0007669"/>
    <property type="project" value="UniProtKB-SubCell"/>
</dbReference>
<protein>
    <recommendedName>
        <fullName evidence="9">Insulin-like domain-containing protein</fullName>
    </recommendedName>
</protein>
<keyword evidence="4 6" id="KW-0732">Signal</keyword>